<organism evidence="2 3">
    <name type="scientific">Hypholoma sublateritium (strain FD-334 SS-4)</name>
    <dbReference type="NCBI Taxonomy" id="945553"/>
    <lineage>
        <taxon>Eukaryota</taxon>
        <taxon>Fungi</taxon>
        <taxon>Dikarya</taxon>
        <taxon>Basidiomycota</taxon>
        <taxon>Agaricomycotina</taxon>
        <taxon>Agaricomycetes</taxon>
        <taxon>Agaricomycetidae</taxon>
        <taxon>Agaricales</taxon>
        <taxon>Agaricineae</taxon>
        <taxon>Strophariaceae</taxon>
        <taxon>Hypholoma</taxon>
    </lineage>
</organism>
<dbReference type="EMBL" id="KN817581">
    <property type="protein sequence ID" value="KJA19080.1"/>
    <property type="molecule type" value="Genomic_DNA"/>
</dbReference>
<gene>
    <name evidence="2" type="ORF">HYPSUDRAFT_204823</name>
</gene>
<evidence type="ECO:0000256" key="1">
    <source>
        <dbReference type="SAM" id="MobiDB-lite"/>
    </source>
</evidence>
<dbReference type="Proteomes" id="UP000054270">
    <property type="component" value="Unassembled WGS sequence"/>
</dbReference>
<keyword evidence="3" id="KW-1185">Reference proteome</keyword>
<protein>
    <submittedName>
        <fullName evidence="2">Uncharacterized protein</fullName>
    </submittedName>
</protein>
<evidence type="ECO:0000313" key="2">
    <source>
        <dbReference type="EMBL" id="KJA19080.1"/>
    </source>
</evidence>
<name>A0A0D2PG50_HYPSF</name>
<evidence type="ECO:0000313" key="3">
    <source>
        <dbReference type="Proteomes" id="UP000054270"/>
    </source>
</evidence>
<sequence length="368" mass="39171">MLRWPVLPRYDRPDSAPLPPRRAAAFWSLGCPPHTLVHTYPCTRRTIPAAGTAAYPHTCVRAALHAAAPRVAEDPMIPSLRLAHRPALATERLRAAASPVRRRLLRPGPPVHAHACTPPDARDVRTLPTPIPILATLSAAYPRVLRITAPPPHPRRPRTAHTAPIPLAVPLAPVHAHAGTPSGRAHDVRTLPLTDPAAHLCSPAPAAPPARRTAQTCAGRHAPGALDEGSTAPSSRLAHRPAQPARVLRRAFELVCRPPRAACEPRTPARPPAICASRGHGSASHTPHNPCLARNRQTIPGGAFLSRGSGPGCIKYDSRRRRARTARCPQPLRAAAAGSARVVGWLDAPRTYATRRRGPGDCALSGTG</sequence>
<feature type="region of interest" description="Disordered" evidence="1">
    <location>
        <begin position="204"/>
        <end position="244"/>
    </location>
</feature>
<feature type="compositionally biased region" description="Low complexity" evidence="1">
    <location>
        <begin position="204"/>
        <end position="218"/>
    </location>
</feature>
<dbReference type="AlphaFoldDB" id="A0A0D2PG50"/>
<reference evidence="3" key="1">
    <citation type="submission" date="2014-04" db="EMBL/GenBank/DDBJ databases">
        <title>Evolutionary Origins and Diversification of the Mycorrhizal Mutualists.</title>
        <authorList>
            <consortium name="DOE Joint Genome Institute"/>
            <consortium name="Mycorrhizal Genomics Consortium"/>
            <person name="Kohler A."/>
            <person name="Kuo A."/>
            <person name="Nagy L.G."/>
            <person name="Floudas D."/>
            <person name="Copeland A."/>
            <person name="Barry K.W."/>
            <person name="Cichocki N."/>
            <person name="Veneault-Fourrey C."/>
            <person name="LaButti K."/>
            <person name="Lindquist E.A."/>
            <person name="Lipzen A."/>
            <person name="Lundell T."/>
            <person name="Morin E."/>
            <person name="Murat C."/>
            <person name="Riley R."/>
            <person name="Ohm R."/>
            <person name="Sun H."/>
            <person name="Tunlid A."/>
            <person name="Henrissat B."/>
            <person name="Grigoriev I.V."/>
            <person name="Hibbett D.S."/>
            <person name="Martin F."/>
        </authorList>
    </citation>
    <scope>NUCLEOTIDE SEQUENCE [LARGE SCALE GENOMIC DNA]</scope>
    <source>
        <strain evidence="3">FD-334 SS-4</strain>
    </source>
</reference>
<accession>A0A0D2PG50</accession>
<proteinExistence type="predicted"/>